<dbReference type="STRING" id="240176.A8N254"/>
<dbReference type="VEuPathDB" id="FungiDB:CC1G_03761"/>
<feature type="compositionally biased region" description="Low complexity" evidence="1">
    <location>
        <begin position="580"/>
        <end position="596"/>
    </location>
</feature>
<keyword evidence="3" id="KW-1185">Reference proteome</keyword>
<dbReference type="InParanoid" id="A8N254"/>
<dbReference type="eggNOG" id="ENOG502RBK1">
    <property type="taxonomic scope" value="Eukaryota"/>
</dbReference>
<feature type="compositionally biased region" description="Low complexity" evidence="1">
    <location>
        <begin position="527"/>
        <end position="536"/>
    </location>
</feature>
<dbReference type="OMA" id="HYASICH"/>
<feature type="compositionally biased region" description="Low complexity" evidence="1">
    <location>
        <begin position="248"/>
        <end position="263"/>
    </location>
</feature>
<feature type="compositionally biased region" description="Polar residues" evidence="1">
    <location>
        <begin position="112"/>
        <end position="122"/>
    </location>
</feature>
<feature type="region of interest" description="Disordered" evidence="1">
    <location>
        <begin position="476"/>
        <end position="536"/>
    </location>
</feature>
<feature type="compositionally biased region" description="Polar residues" evidence="1">
    <location>
        <begin position="74"/>
        <end position="91"/>
    </location>
</feature>
<dbReference type="AlphaFoldDB" id="A8N254"/>
<dbReference type="KEGG" id="cci:CC1G_03761"/>
<dbReference type="HOGENOM" id="CLU_510130_0_0_1"/>
<evidence type="ECO:0000313" key="2">
    <source>
        <dbReference type="EMBL" id="EAU92974.2"/>
    </source>
</evidence>
<feature type="compositionally biased region" description="Polar residues" evidence="1">
    <location>
        <begin position="161"/>
        <end position="180"/>
    </location>
</feature>
<evidence type="ECO:0000256" key="1">
    <source>
        <dbReference type="SAM" id="MobiDB-lite"/>
    </source>
</evidence>
<feature type="compositionally biased region" description="Low complexity" evidence="1">
    <location>
        <begin position="92"/>
        <end position="101"/>
    </location>
</feature>
<evidence type="ECO:0000313" key="3">
    <source>
        <dbReference type="Proteomes" id="UP000001861"/>
    </source>
</evidence>
<feature type="region of interest" description="Disordered" evidence="1">
    <location>
        <begin position="575"/>
        <end position="596"/>
    </location>
</feature>
<feature type="region of interest" description="Disordered" evidence="1">
    <location>
        <begin position="45"/>
        <end position="140"/>
    </location>
</feature>
<dbReference type="RefSeq" id="XP_001828967.2">
    <property type="nucleotide sequence ID" value="XM_001828915.2"/>
</dbReference>
<feature type="compositionally biased region" description="Basic and acidic residues" evidence="1">
    <location>
        <begin position="189"/>
        <end position="205"/>
    </location>
</feature>
<feature type="region of interest" description="Disordered" evidence="1">
    <location>
        <begin position="244"/>
        <end position="346"/>
    </location>
</feature>
<comment type="caution">
    <text evidence="2">The sequence shown here is derived from an EMBL/GenBank/DDBJ whole genome shotgun (WGS) entry which is preliminary data.</text>
</comment>
<dbReference type="GeneID" id="6005393"/>
<gene>
    <name evidence="2" type="ORF">CC1G_03761</name>
</gene>
<reference evidence="2 3" key="1">
    <citation type="journal article" date="2010" name="Proc. Natl. Acad. Sci. U.S.A.">
        <title>Insights into evolution of multicellular fungi from the assembled chromosomes of the mushroom Coprinopsis cinerea (Coprinus cinereus).</title>
        <authorList>
            <person name="Stajich J.E."/>
            <person name="Wilke S.K."/>
            <person name="Ahren D."/>
            <person name="Au C.H."/>
            <person name="Birren B.W."/>
            <person name="Borodovsky M."/>
            <person name="Burns C."/>
            <person name="Canback B."/>
            <person name="Casselton L.A."/>
            <person name="Cheng C.K."/>
            <person name="Deng J."/>
            <person name="Dietrich F.S."/>
            <person name="Fargo D.C."/>
            <person name="Farman M.L."/>
            <person name="Gathman A.C."/>
            <person name="Goldberg J."/>
            <person name="Guigo R."/>
            <person name="Hoegger P.J."/>
            <person name="Hooker J.B."/>
            <person name="Huggins A."/>
            <person name="James T.Y."/>
            <person name="Kamada T."/>
            <person name="Kilaru S."/>
            <person name="Kodira C."/>
            <person name="Kues U."/>
            <person name="Kupfer D."/>
            <person name="Kwan H.S."/>
            <person name="Lomsadze A."/>
            <person name="Li W."/>
            <person name="Lilly W.W."/>
            <person name="Ma L.J."/>
            <person name="Mackey A.J."/>
            <person name="Manning G."/>
            <person name="Martin F."/>
            <person name="Muraguchi H."/>
            <person name="Natvig D.O."/>
            <person name="Palmerini H."/>
            <person name="Ramesh M.A."/>
            <person name="Rehmeyer C.J."/>
            <person name="Roe B.A."/>
            <person name="Shenoy N."/>
            <person name="Stanke M."/>
            <person name="Ter-Hovhannisyan V."/>
            <person name="Tunlid A."/>
            <person name="Velagapudi R."/>
            <person name="Vision T.J."/>
            <person name="Zeng Q."/>
            <person name="Zolan M.E."/>
            <person name="Pukkila P.J."/>
        </authorList>
    </citation>
    <scope>NUCLEOTIDE SEQUENCE [LARGE SCALE GENOMIC DNA]</scope>
    <source>
        <strain evidence="3">Okayama-7 / 130 / ATCC MYA-4618 / FGSC 9003</strain>
    </source>
</reference>
<accession>A8N254</accession>
<protein>
    <submittedName>
        <fullName evidence="2">Uncharacterized protein</fullName>
    </submittedName>
</protein>
<dbReference type="EMBL" id="AACS02000001">
    <property type="protein sequence ID" value="EAU92974.2"/>
    <property type="molecule type" value="Genomic_DNA"/>
</dbReference>
<dbReference type="Proteomes" id="UP000001861">
    <property type="component" value="Unassembled WGS sequence"/>
</dbReference>
<name>A8N254_COPC7</name>
<feature type="compositionally biased region" description="Basic residues" evidence="1">
    <location>
        <begin position="313"/>
        <end position="325"/>
    </location>
</feature>
<feature type="compositionally biased region" description="Polar residues" evidence="1">
    <location>
        <begin position="52"/>
        <end position="62"/>
    </location>
</feature>
<feature type="compositionally biased region" description="Basic residues" evidence="1">
    <location>
        <begin position="476"/>
        <end position="488"/>
    </location>
</feature>
<feature type="compositionally biased region" description="Low complexity" evidence="1">
    <location>
        <begin position="279"/>
        <end position="302"/>
    </location>
</feature>
<dbReference type="OrthoDB" id="3001436at2759"/>
<sequence>MSILDDLSVDELRWLEASEILEFPTSPVEAFQFNDSVVPRFSHSLEDRSWSEDSAIQGQPMRSSRKVERIRHLPSTSNASSQGSSPAHTPTSSGAISSPWPSSLPTPPSTPIRVTSTRNSGNSKDKRQDSPSEWLYRRPRNTITPAPSALASSLTLHQLPSSRSLTPAQTSSVASFSLNRPTADPFCDDQDRKSLKSFDSRDSRSTRGPFWSTVLRPRSRSMRSIPLLKTIPSQLEVTLYPPELNENGASQDVDSSNSSSSVVKGGGSGIGEGVRTRAPSIASTLSSTSSQSSSRPTTPVTPFDSVCGINKPGHPHRFGHHRRHASNPVLPPKGLNSAPLSSSYPNKSILTRTSSISTKDSVTTANKSVKFVEVPTVHYASAGYWDVASVERMEVDSPPHVDDMGMDLDIMDIDSCRSRYRNSRAPYRRERTGPYAGRGAVSRMTDFIDELPDCETQDPEPDFAQSGALKRLMTFKRSSRASRGRKHASAYAQLSTSLPPTPSIPRPVISGPYALGSHPVSSSPAHSTTSLRSNMSRSSKASKSFLSFSSVTPTSGITNSYGTGVSSLENYRSARNPATRSVRSLGSVKSSSSTASGLKSWLSRIAAGRAAN</sequence>
<organism evidence="2 3">
    <name type="scientific">Coprinopsis cinerea (strain Okayama-7 / 130 / ATCC MYA-4618 / FGSC 9003)</name>
    <name type="common">Inky cap fungus</name>
    <name type="synonym">Hormographiella aspergillata</name>
    <dbReference type="NCBI Taxonomy" id="240176"/>
    <lineage>
        <taxon>Eukaryota</taxon>
        <taxon>Fungi</taxon>
        <taxon>Dikarya</taxon>
        <taxon>Basidiomycota</taxon>
        <taxon>Agaricomycotina</taxon>
        <taxon>Agaricomycetes</taxon>
        <taxon>Agaricomycetidae</taxon>
        <taxon>Agaricales</taxon>
        <taxon>Agaricineae</taxon>
        <taxon>Psathyrellaceae</taxon>
        <taxon>Coprinopsis</taxon>
    </lineage>
</organism>
<proteinExistence type="predicted"/>
<feature type="region of interest" description="Disordered" evidence="1">
    <location>
        <begin position="161"/>
        <end position="211"/>
    </location>
</feature>